<sequence>MLKDLNVDQARFIALLAKAARMQRDTLLGNVPEEDLGELTPARGEHNPAAGLGFEPLPPDASQTVLLSEAIASLSERARRELYTLVRVGQGHVAARKWYRGLSEAGTLGEDMITAAILEDPDLHDHITKGLYETKLAL</sequence>
<evidence type="ECO:0000313" key="1">
    <source>
        <dbReference type="EMBL" id="NGO56178.1"/>
    </source>
</evidence>
<gene>
    <name evidence="1" type="ORF">G6N73_35410</name>
</gene>
<dbReference type="Pfam" id="PF12616">
    <property type="entry name" value="DUF3775"/>
    <property type="match status" value="1"/>
</dbReference>
<name>A0A6G4WP70_9HYPH</name>
<dbReference type="AlphaFoldDB" id="A0A6G4WP70"/>
<dbReference type="InterPro" id="IPR022254">
    <property type="entry name" value="DUF3775"/>
</dbReference>
<protein>
    <submittedName>
        <fullName evidence="1">DUF3775 domain-containing protein</fullName>
    </submittedName>
</protein>
<keyword evidence="2" id="KW-1185">Reference proteome</keyword>
<dbReference type="Proteomes" id="UP001642900">
    <property type="component" value="Unassembled WGS sequence"/>
</dbReference>
<organism evidence="1 2">
    <name type="scientific">Allomesorhizobium camelthorni</name>
    <dbReference type="NCBI Taxonomy" id="475069"/>
    <lineage>
        <taxon>Bacteria</taxon>
        <taxon>Pseudomonadati</taxon>
        <taxon>Pseudomonadota</taxon>
        <taxon>Alphaproteobacteria</taxon>
        <taxon>Hyphomicrobiales</taxon>
        <taxon>Phyllobacteriaceae</taxon>
        <taxon>Allomesorhizobium</taxon>
    </lineage>
</organism>
<dbReference type="EMBL" id="JAAKZF010000219">
    <property type="protein sequence ID" value="NGO56178.1"/>
    <property type="molecule type" value="Genomic_DNA"/>
</dbReference>
<dbReference type="RefSeq" id="WP_165034498.1">
    <property type="nucleotide sequence ID" value="NZ_JAAKZF010000219.1"/>
</dbReference>
<reference evidence="1 2" key="1">
    <citation type="submission" date="2020-02" db="EMBL/GenBank/DDBJ databases">
        <title>Genome sequence of strain CCNWXJ40-4.</title>
        <authorList>
            <person name="Gao J."/>
            <person name="Sun J."/>
        </authorList>
    </citation>
    <scope>NUCLEOTIDE SEQUENCE [LARGE SCALE GENOMIC DNA]</scope>
    <source>
        <strain evidence="1 2">CCNWXJ 40-4</strain>
    </source>
</reference>
<evidence type="ECO:0000313" key="2">
    <source>
        <dbReference type="Proteomes" id="UP001642900"/>
    </source>
</evidence>
<accession>A0A6G4WP70</accession>
<comment type="caution">
    <text evidence="1">The sequence shown here is derived from an EMBL/GenBank/DDBJ whole genome shotgun (WGS) entry which is preliminary data.</text>
</comment>
<proteinExistence type="predicted"/>